<protein>
    <submittedName>
        <fullName evidence="1">Uncharacterized protein</fullName>
    </submittedName>
</protein>
<evidence type="ECO:0000313" key="1">
    <source>
        <dbReference type="EMBL" id="UJO11492.1"/>
    </source>
</evidence>
<dbReference type="RefSeq" id="XP_047755858.1">
    <property type="nucleotide sequence ID" value="XM_047900638.1"/>
</dbReference>
<reference evidence="1" key="2">
    <citation type="journal article" date="2022" name="Microb. Genom.">
        <title>A chromosome-scale genome assembly of the tomato pathogen Cladosporium fulvum reveals a compartmentalized genome architecture and the presence of a dispensable chromosome.</title>
        <authorList>
            <person name="Zaccaron A.Z."/>
            <person name="Chen L.H."/>
            <person name="Samaras A."/>
            <person name="Stergiopoulos I."/>
        </authorList>
    </citation>
    <scope>NUCLEOTIDE SEQUENCE</scope>
    <source>
        <strain evidence="1">Race5_Kim</strain>
    </source>
</reference>
<dbReference type="Proteomes" id="UP000756132">
    <property type="component" value="Chromosome 1"/>
</dbReference>
<keyword evidence="2" id="KW-1185">Reference proteome</keyword>
<sequence>MSATAAAAGSEPKPEQKSFRLLDLPPELWVEIGKLAVDEHVAQHGDRSPGDLSKIFSISLAISNIRSLQALGC</sequence>
<name>A0A9Q8P3A0_PASFU</name>
<accession>A0A9Q8P3A0</accession>
<reference evidence="1" key="1">
    <citation type="submission" date="2021-12" db="EMBL/GenBank/DDBJ databases">
        <authorList>
            <person name="Zaccaron A."/>
            <person name="Stergiopoulos I."/>
        </authorList>
    </citation>
    <scope>NUCLEOTIDE SEQUENCE</scope>
    <source>
        <strain evidence="1">Race5_Kim</strain>
    </source>
</reference>
<organism evidence="1 2">
    <name type="scientific">Passalora fulva</name>
    <name type="common">Tomato leaf mold</name>
    <name type="synonym">Cladosporium fulvum</name>
    <dbReference type="NCBI Taxonomy" id="5499"/>
    <lineage>
        <taxon>Eukaryota</taxon>
        <taxon>Fungi</taxon>
        <taxon>Dikarya</taxon>
        <taxon>Ascomycota</taxon>
        <taxon>Pezizomycotina</taxon>
        <taxon>Dothideomycetes</taxon>
        <taxon>Dothideomycetidae</taxon>
        <taxon>Mycosphaerellales</taxon>
        <taxon>Mycosphaerellaceae</taxon>
        <taxon>Fulvia</taxon>
    </lineage>
</organism>
<dbReference type="GeneID" id="71981368"/>
<dbReference type="KEGG" id="ffu:CLAFUR5_01490"/>
<dbReference type="AlphaFoldDB" id="A0A9Q8P3A0"/>
<dbReference type="EMBL" id="CP090163">
    <property type="protein sequence ID" value="UJO11492.1"/>
    <property type="molecule type" value="Genomic_DNA"/>
</dbReference>
<evidence type="ECO:0000313" key="2">
    <source>
        <dbReference type="Proteomes" id="UP000756132"/>
    </source>
</evidence>
<proteinExistence type="predicted"/>
<gene>
    <name evidence="1" type="ORF">CLAFUR5_01490</name>
</gene>